<protein>
    <submittedName>
        <fullName evidence="1">Gene transfer agent family protein</fullName>
    </submittedName>
</protein>
<evidence type="ECO:0000313" key="1">
    <source>
        <dbReference type="EMBL" id="UOK70191.1"/>
    </source>
</evidence>
<dbReference type="InterPro" id="IPR021791">
    <property type="entry name" value="Phage_TAC_11"/>
</dbReference>
<dbReference type="Pfam" id="PF11836">
    <property type="entry name" value="Phage_TAC_11"/>
    <property type="match status" value="1"/>
</dbReference>
<accession>A0A9E7D605</accession>
<dbReference type="Proteomes" id="UP000831684">
    <property type="component" value="Chromosome"/>
</dbReference>
<dbReference type="EMBL" id="CP083239">
    <property type="protein sequence ID" value="UOK70191.1"/>
    <property type="molecule type" value="Genomic_DNA"/>
</dbReference>
<sequence>MSRDARLVSRVGGTDFEFRLGWGQLVALQEACDAGPFVILDRLGARQWKADDVSVVLLLGLVGAGMTHVEALRIVESWLGDESGRLPVENAALAYAVLGAALVGAPDEPLGKP</sequence>
<reference evidence="1" key="1">
    <citation type="submission" date="2021-09" db="EMBL/GenBank/DDBJ databases">
        <title>Network and meta-omics reveal the key degrader and cooperation patterns in an efficient 1,4-dioxane-degrading microbial community.</title>
        <authorList>
            <person name="Dai C."/>
        </authorList>
    </citation>
    <scope>NUCLEOTIDE SEQUENCE</scope>
    <source>
        <strain evidence="1">ZM13</strain>
    </source>
</reference>
<evidence type="ECO:0000313" key="2">
    <source>
        <dbReference type="Proteomes" id="UP000831684"/>
    </source>
</evidence>
<name>A0A9E7D605_9HYPH</name>
<gene>
    <name evidence="1" type="ORF">K9D25_15840</name>
</gene>
<dbReference type="KEGG" id="apol:K9D25_15840"/>
<proteinExistence type="predicted"/>
<organism evidence="1 2">
    <name type="scientific">Ancylobacter polymorphus</name>
    <dbReference type="NCBI Taxonomy" id="223390"/>
    <lineage>
        <taxon>Bacteria</taxon>
        <taxon>Pseudomonadati</taxon>
        <taxon>Pseudomonadota</taxon>
        <taxon>Alphaproteobacteria</taxon>
        <taxon>Hyphomicrobiales</taxon>
        <taxon>Xanthobacteraceae</taxon>
        <taxon>Ancylobacter</taxon>
    </lineage>
</organism>
<dbReference type="AlphaFoldDB" id="A0A9E7D605"/>
<dbReference type="RefSeq" id="WP_244376595.1">
    <property type="nucleotide sequence ID" value="NZ_CP083239.1"/>
</dbReference>